<keyword evidence="2" id="KW-1185">Reference proteome</keyword>
<dbReference type="RefSeq" id="WP_008754092.1">
    <property type="nucleotide sequence ID" value="NZ_AJGH01000069.1"/>
</dbReference>
<reference evidence="1 2" key="1">
    <citation type="submission" date="2012-03" db="EMBL/GenBank/DDBJ databases">
        <authorList>
            <person name="Durkin A.S."/>
            <person name="McCorrison J."/>
            <person name="Torralba M."/>
            <person name="Gillis M."/>
            <person name="Methe B."/>
            <person name="Sutton G."/>
            <person name="Nelson K.E."/>
        </authorList>
    </citation>
    <scope>NUCLEOTIDE SEQUENCE [LARGE SCALE GENOMIC DNA]</scope>
    <source>
        <strain evidence="1 2">F0468</strain>
    </source>
</reference>
<proteinExistence type="predicted"/>
<dbReference type="AlphaFoldDB" id="I0R7T5"/>
<dbReference type="EMBL" id="AJGH01000069">
    <property type="protein sequence ID" value="EIC95743.1"/>
    <property type="molecule type" value="Genomic_DNA"/>
</dbReference>
<name>I0R7T5_9FIRM</name>
<dbReference type="Proteomes" id="UP000005039">
    <property type="component" value="Unassembled WGS sequence"/>
</dbReference>
<dbReference type="PATRIC" id="fig|1095750.3.peg.1512"/>
<protein>
    <submittedName>
        <fullName evidence="1">Uncharacterized protein</fullName>
    </submittedName>
</protein>
<dbReference type="OrthoDB" id="1701459at2"/>
<evidence type="ECO:0000313" key="1">
    <source>
        <dbReference type="EMBL" id="EIC95743.1"/>
    </source>
</evidence>
<comment type="caution">
    <text evidence="1">The sequence shown here is derived from an EMBL/GenBank/DDBJ whole genome shotgun (WGS) entry which is preliminary data.</text>
</comment>
<accession>I0R7T5</accession>
<evidence type="ECO:0000313" key="2">
    <source>
        <dbReference type="Proteomes" id="UP000005039"/>
    </source>
</evidence>
<organism evidence="1 2">
    <name type="scientific">Lachnoanaerobaculum saburreum F0468</name>
    <dbReference type="NCBI Taxonomy" id="1095750"/>
    <lineage>
        <taxon>Bacteria</taxon>
        <taxon>Bacillati</taxon>
        <taxon>Bacillota</taxon>
        <taxon>Clostridia</taxon>
        <taxon>Lachnospirales</taxon>
        <taxon>Lachnospiraceae</taxon>
        <taxon>Lachnoanaerobaculum</taxon>
    </lineage>
</organism>
<gene>
    <name evidence="1" type="ORF">HMPREF9970_2293</name>
</gene>
<sequence length="60" mass="7066">MLNRNEVMELIARIEAASNWDDIETAEYERLCESLGLDYHDYDDPDRLFEDIKEAAEKLS</sequence>